<evidence type="ECO:0000313" key="4">
    <source>
        <dbReference type="EMBL" id="MCZ0865154.1"/>
    </source>
</evidence>
<keyword evidence="3" id="KW-0012">Acyltransferase</keyword>
<dbReference type="Gene3D" id="1.10.3130.10">
    <property type="entry name" value="serine acetyltransferase, domain 1"/>
    <property type="match status" value="1"/>
</dbReference>
<keyword evidence="1" id="KW-0028">Amino-acid biosynthesis</keyword>
<comment type="caution">
    <text evidence="4">The sequence shown here is derived from an EMBL/GenBank/DDBJ whole genome shotgun (WGS) entry which is preliminary data.</text>
</comment>
<dbReference type="Gene3D" id="2.160.10.10">
    <property type="entry name" value="Hexapeptide repeat proteins"/>
    <property type="match status" value="1"/>
</dbReference>
<gene>
    <name evidence="4" type="ORF">O0V09_08090</name>
</gene>
<sequence length="278" mass="30811">MESLSSKLYCRYKHASRLPHRDEVLNWVEELLAFLFPERLQQEFADEAEFNRAYVQFQLDFECLLSVVFAAAGDTRSPAALREQFEVELPVIIDILQDDLIAIERGDPAAKSRLEIIATYPGFYAIALYRIAHLLDNLKVPLLPRILSEFASSRTGIEIHPSAQIGRFFCIDHGGGVVIGETTVIGEHVKLYQGVTLGALSVAKNMADHKRHPTIEDNVVIYAGATILGGDTVIGADSIIGGNVWLTKSVPHCSRVYHQPEIQIRQADCTEKLGDAGL</sequence>
<dbReference type="InterPro" id="IPR042122">
    <property type="entry name" value="Ser_AcTrfase_N_sf"/>
</dbReference>
<dbReference type="CDD" id="cd03354">
    <property type="entry name" value="LbH_SAT"/>
    <property type="match status" value="1"/>
</dbReference>
<protein>
    <submittedName>
        <fullName evidence="4">Serine O-acetyltransferase</fullName>
    </submittedName>
</protein>
<accession>A0A9J6RL86</accession>
<evidence type="ECO:0000256" key="3">
    <source>
        <dbReference type="ARBA" id="ARBA00023315"/>
    </source>
</evidence>
<dbReference type="GO" id="GO:0008652">
    <property type="term" value="P:amino acid biosynthetic process"/>
    <property type="evidence" value="ECO:0007669"/>
    <property type="project" value="UniProtKB-KW"/>
</dbReference>
<evidence type="ECO:0000313" key="5">
    <source>
        <dbReference type="Proteomes" id="UP001069090"/>
    </source>
</evidence>
<dbReference type="Proteomes" id="UP001069090">
    <property type="component" value="Unassembled WGS sequence"/>
</dbReference>
<dbReference type="NCBIfam" id="NF041874">
    <property type="entry name" value="EPS_EpsC"/>
    <property type="match status" value="1"/>
</dbReference>
<dbReference type="InterPro" id="IPR011004">
    <property type="entry name" value="Trimer_LpxA-like_sf"/>
</dbReference>
<keyword evidence="5" id="KW-1185">Reference proteome</keyword>
<dbReference type="SUPFAM" id="SSF51161">
    <property type="entry name" value="Trimeric LpxA-like enzymes"/>
    <property type="match status" value="1"/>
</dbReference>
<evidence type="ECO:0000256" key="2">
    <source>
        <dbReference type="ARBA" id="ARBA00022679"/>
    </source>
</evidence>
<dbReference type="GO" id="GO:0016746">
    <property type="term" value="F:acyltransferase activity"/>
    <property type="evidence" value="ECO:0007669"/>
    <property type="project" value="UniProtKB-KW"/>
</dbReference>
<dbReference type="InterPro" id="IPR053376">
    <property type="entry name" value="Serine_acetyltransferase"/>
</dbReference>
<evidence type="ECO:0000256" key="1">
    <source>
        <dbReference type="ARBA" id="ARBA00022605"/>
    </source>
</evidence>
<name>A0A9J6RL86_9GAMM</name>
<dbReference type="InterPro" id="IPR045304">
    <property type="entry name" value="LbH_SAT"/>
</dbReference>
<dbReference type="RefSeq" id="WP_258331304.1">
    <property type="nucleotide sequence ID" value="NZ_JAPTGG010000005.1"/>
</dbReference>
<organism evidence="4 5">
    <name type="scientific">Dasania phycosphaerae</name>
    <dbReference type="NCBI Taxonomy" id="2950436"/>
    <lineage>
        <taxon>Bacteria</taxon>
        <taxon>Pseudomonadati</taxon>
        <taxon>Pseudomonadota</taxon>
        <taxon>Gammaproteobacteria</taxon>
        <taxon>Cellvibrionales</taxon>
        <taxon>Spongiibacteraceae</taxon>
        <taxon>Dasania</taxon>
    </lineage>
</organism>
<reference evidence="4 5" key="1">
    <citation type="submission" date="2022-12" db="EMBL/GenBank/DDBJ databases">
        <title>Dasania phycosphaerae sp. nov., isolated from particulate material of the south coast of Korea.</title>
        <authorList>
            <person name="Jiang Y."/>
        </authorList>
    </citation>
    <scope>NUCLEOTIDE SEQUENCE [LARGE SCALE GENOMIC DNA]</scope>
    <source>
        <strain evidence="4 5">GY-19</strain>
    </source>
</reference>
<dbReference type="EMBL" id="JAPTGG010000005">
    <property type="protein sequence ID" value="MCZ0865154.1"/>
    <property type="molecule type" value="Genomic_DNA"/>
</dbReference>
<keyword evidence="2" id="KW-0808">Transferase</keyword>
<proteinExistence type="predicted"/>
<dbReference type="PANTHER" id="PTHR42811">
    <property type="entry name" value="SERINE ACETYLTRANSFERASE"/>
    <property type="match status" value="1"/>
</dbReference>
<dbReference type="AlphaFoldDB" id="A0A9J6RL86"/>